<feature type="compositionally biased region" description="Basic and acidic residues" evidence="1">
    <location>
        <begin position="83"/>
        <end position="94"/>
    </location>
</feature>
<reference evidence="2 4" key="1">
    <citation type="submission" date="2022-11" db="EMBL/GenBank/DDBJ databases">
        <title>Whole genome sequence of Eschrichtius robustus ER-17-0199.</title>
        <authorList>
            <person name="Bruniche-Olsen A."/>
            <person name="Black A.N."/>
            <person name="Fields C.J."/>
            <person name="Walden K."/>
            <person name="Dewoody J.A."/>
        </authorList>
    </citation>
    <scope>NUCLEOTIDE SEQUENCE [LARGE SCALE GENOMIC DNA]</scope>
    <source>
        <strain evidence="2">ER-17-0199</strain>
        <tissue evidence="2">Blubber</tissue>
    </source>
</reference>
<name>A0AB34GS59_ESCRO</name>
<dbReference type="Proteomes" id="UP001159641">
    <property type="component" value="Unassembled WGS sequence"/>
</dbReference>
<gene>
    <name evidence="3" type="ORF">J1605_001987</name>
    <name evidence="2" type="ORF">J1605_010453</name>
</gene>
<comment type="caution">
    <text evidence="2">The sequence shown here is derived from an EMBL/GenBank/DDBJ whole genome shotgun (WGS) entry which is preliminary data.</text>
</comment>
<evidence type="ECO:0000313" key="4">
    <source>
        <dbReference type="Proteomes" id="UP001159641"/>
    </source>
</evidence>
<organism evidence="2 4">
    <name type="scientific">Eschrichtius robustus</name>
    <name type="common">California gray whale</name>
    <name type="synonym">Eschrichtius gibbosus</name>
    <dbReference type="NCBI Taxonomy" id="9764"/>
    <lineage>
        <taxon>Eukaryota</taxon>
        <taxon>Metazoa</taxon>
        <taxon>Chordata</taxon>
        <taxon>Craniata</taxon>
        <taxon>Vertebrata</taxon>
        <taxon>Euteleostomi</taxon>
        <taxon>Mammalia</taxon>
        <taxon>Eutheria</taxon>
        <taxon>Laurasiatheria</taxon>
        <taxon>Artiodactyla</taxon>
        <taxon>Whippomorpha</taxon>
        <taxon>Cetacea</taxon>
        <taxon>Mysticeti</taxon>
        <taxon>Eschrichtiidae</taxon>
        <taxon>Eschrichtius</taxon>
    </lineage>
</organism>
<accession>A0AB34GS59</accession>
<feature type="region of interest" description="Disordered" evidence="1">
    <location>
        <begin position="26"/>
        <end position="49"/>
    </location>
</feature>
<dbReference type="AlphaFoldDB" id="A0AB34GS59"/>
<keyword evidence="4" id="KW-1185">Reference proteome</keyword>
<evidence type="ECO:0000313" key="3">
    <source>
        <dbReference type="EMBL" id="KAJ8796916.1"/>
    </source>
</evidence>
<proteinExistence type="predicted"/>
<feature type="region of interest" description="Disordered" evidence="1">
    <location>
        <begin position="179"/>
        <end position="221"/>
    </location>
</feature>
<protein>
    <submittedName>
        <fullName evidence="2">Uncharacterized protein</fullName>
    </submittedName>
</protein>
<feature type="compositionally biased region" description="Low complexity" evidence="1">
    <location>
        <begin position="185"/>
        <end position="200"/>
    </location>
</feature>
<evidence type="ECO:0000313" key="2">
    <source>
        <dbReference type="EMBL" id="KAJ8782123.1"/>
    </source>
</evidence>
<feature type="region of interest" description="Disordered" evidence="1">
    <location>
        <begin position="70"/>
        <end position="148"/>
    </location>
</feature>
<dbReference type="EMBL" id="JAIQCJ010002130">
    <property type="protein sequence ID" value="KAJ8782123.1"/>
    <property type="molecule type" value="Genomic_DNA"/>
</dbReference>
<sequence length="268" mass="27400">MSTPQESPASPEGRLLRLVLSGRCPSDSLSALPAHGPGPPRGSSRASAEPTVTAALFGWAAVARVALHPGLDGQSSSSAPTGRELHRARGEAAEAQRGLGATRGRGGPLAAGPVLRQGSGAPPHSPLLASRSGTKSHLPRLYPADAPGHLTQEASQGALLPLVLPPLEARGLMSVHRSQNTGLQPRTGTGTPPALTLGLGPRAGGHPHKGRRTMEGHSSCRPPVLSGPAHSCGSRRGARPLSQGCRTLLGCCPSFRKTGRRALKAKLP</sequence>
<evidence type="ECO:0000256" key="1">
    <source>
        <dbReference type="SAM" id="MobiDB-lite"/>
    </source>
</evidence>
<dbReference type="EMBL" id="JAIQCJ010000291">
    <property type="protein sequence ID" value="KAJ8796916.1"/>
    <property type="molecule type" value="Genomic_DNA"/>
</dbReference>